<keyword evidence="2 3" id="KW-0413">Isomerase</keyword>
<dbReference type="AlphaFoldDB" id="A0AA51RX30"/>
<evidence type="ECO:0000313" key="3">
    <source>
        <dbReference type="EMBL" id="WMS89175.1"/>
    </source>
</evidence>
<dbReference type="Pfam" id="PF01177">
    <property type="entry name" value="Asp_Glu_race"/>
    <property type="match status" value="1"/>
</dbReference>
<comment type="similarity">
    <text evidence="1">Belongs to the aspartate/glutamate racemases family.</text>
</comment>
<dbReference type="PANTHER" id="PTHR21198">
    <property type="entry name" value="GLUTAMATE RACEMASE"/>
    <property type="match status" value="1"/>
</dbReference>
<accession>A0AA51RX30</accession>
<dbReference type="RefSeq" id="WP_309204440.1">
    <property type="nucleotide sequence ID" value="NZ_CP133548.1"/>
</dbReference>
<dbReference type="Gene3D" id="3.40.50.1860">
    <property type="match status" value="2"/>
</dbReference>
<keyword evidence="4" id="KW-1185">Reference proteome</keyword>
<reference evidence="3 4" key="1">
    <citation type="submission" date="2023-08" db="EMBL/GenBank/DDBJ databases">
        <title>Pleionea litopenaei sp. nov., isolated from stomach of juvenile Litopenaeus vannamei.</title>
        <authorList>
            <person name="Rho A.M."/>
            <person name="Hwang C.Y."/>
        </authorList>
    </citation>
    <scope>NUCLEOTIDE SEQUENCE [LARGE SCALE GENOMIC DNA]</scope>
    <source>
        <strain evidence="3 4">HL-JVS1</strain>
    </source>
</reference>
<dbReference type="EMBL" id="CP133548">
    <property type="protein sequence ID" value="WMS89175.1"/>
    <property type="molecule type" value="Genomic_DNA"/>
</dbReference>
<dbReference type="NCBIfam" id="TIGR00035">
    <property type="entry name" value="asp_race"/>
    <property type="match status" value="1"/>
</dbReference>
<dbReference type="InterPro" id="IPR001920">
    <property type="entry name" value="Asp/Glu_race"/>
</dbReference>
<evidence type="ECO:0000313" key="4">
    <source>
        <dbReference type="Proteomes" id="UP001239782"/>
    </source>
</evidence>
<dbReference type="InterPro" id="IPR015942">
    <property type="entry name" value="Asp/Glu/hydantoin_racemase"/>
</dbReference>
<dbReference type="PROSITE" id="PS00924">
    <property type="entry name" value="ASP_GLU_RACEMASE_2"/>
    <property type="match status" value="1"/>
</dbReference>
<dbReference type="KEGG" id="plei:Q9312_09760"/>
<organism evidence="3 4">
    <name type="scientific">Pleionea litopenaei</name>
    <dbReference type="NCBI Taxonomy" id="3070815"/>
    <lineage>
        <taxon>Bacteria</taxon>
        <taxon>Pseudomonadati</taxon>
        <taxon>Pseudomonadota</taxon>
        <taxon>Gammaproteobacteria</taxon>
        <taxon>Oceanospirillales</taxon>
        <taxon>Pleioneaceae</taxon>
        <taxon>Pleionea</taxon>
    </lineage>
</organism>
<evidence type="ECO:0000256" key="1">
    <source>
        <dbReference type="ARBA" id="ARBA00007847"/>
    </source>
</evidence>
<dbReference type="PANTHER" id="PTHR21198:SF7">
    <property type="entry name" value="ASPARTATE-GLUTAMATE RACEMASE FAMILY"/>
    <property type="match status" value="1"/>
</dbReference>
<proteinExistence type="inferred from homology"/>
<gene>
    <name evidence="3" type="ORF">Q9312_09760</name>
</gene>
<sequence>MKKLGLLGGTSWHSTLDYYRLINQAVQDQEGGLTSADLMIRSVNFAPFHEFQVTHQWDKIAEQFIADALAMKSAGVEALVICANTMHQVAADVEQGVQLPVLHIADALARKLPTPAAGKQNTMVERSATKLGVLGTEFTMEMPFYRDALLQRHIEMLVPEPIARKEVNRIIFEELVTGQVLKSSRDYYLAQVDWLEQAGAEAVVLGCTEIGMLLNQSLTSTPLIDSLSAHVEYIVEYSLDH</sequence>
<name>A0AA51RX30_9GAMM</name>
<dbReference type="GO" id="GO:0047661">
    <property type="term" value="F:amino-acid racemase activity"/>
    <property type="evidence" value="ECO:0007669"/>
    <property type="project" value="InterPro"/>
</dbReference>
<dbReference type="EC" id="5.1.1.-" evidence="3"/>
<dbReference type="InterPro" id="IPR033134">
    <property type="entry name" value="Asp/Glu_racemase_AS_2"/>
</dbReference>
<dbReference type="InterPro" id="IPR004380">
    <property type="entry name" value="Asp_race"/>
</dbReference>
<dbReference type="SUPFAM" id="SSF53681">
    <property type="entry name" value="Aspartate/glutamate racemase"/>
    <property type="match status" value="2"/>
</dbReference>
<protein>
    <submittedName>
        <fullName evidence="3">Amino acid racemase</fullName>
        <ecNumber evidence="3">5.1.1.-</ecNumber>
    </submittedName>
</protein>
<dbReference type="Proteomes" id="UP001239782">
    <property type="component" value="Chromosome"/>
</dbReference>
<evidence type="ECO:0000256" key="2">
    <source>
        <dbReference type="ARBA" id="ARBA00023235"/>
    </source>
</evidence>